<evidence type="ECO:0000313" key="2">
    <source>
        <dbReference type="EMBL" id="VTJ67785.1"/>
    </source>
</evidence>
<feature type="compositionally biased region" description="Low complexity" evidence="1">
    <location>
        <begin position="84"/>
        <end position="107"/>
    </location>
</feature>
<keyword evidence="3" id="KW-1185">Reference proteome</keyword>
<evidence type="ECO:0000313" key="3">
    <source>
        <dbReference type="Proteomes" id="UP000335636"/>
    </source>
</evidence>
<dbReference type="EMBL" id="CABDUW010000396">
    <property type="protein sequence ID" value="VTJ67785.1"/>
    <property type="molecule type" value="Genomic_DNA"/>
</dbReference>
<gene>
    <name evidence="2" type="ORF">MONAX_5E017087</name>
</gene>
<name>A0A5E4BEM6_MARMO</name>
<feature type="region of interest" description="Disordered" evidence="1">
    <location>
        <begin position="69"/>
        <end position="145"/>
    </location>
</feature>
<comment type="caution">
    <text evidence="2">The sequence shown here is derived from an EMBL/GenBank/DDBJ whole genome shotgun (WGS) entry which is preliminary data.</text>
</comment>
<proteinExistence type="predicted"/>
<feature type="compositionally biased region" description="Basic residues" evidence="1">
    <location>
        <begin position="115"/>
        <end position="125"/>
    </location>
</feature>
<protein>
    <submittedName>
        <fullName evidence="2">Uncharacterized protein</fullName>
    </submittedName>
</protein>
<feature type="region of interest" description="Disordered" evidence="1">
    <location>
        <begin position="185"/>
        <end position="225"/>
    </location>
</feature>
<accession>A0A5E4BEM6</accession>
<organism evidence="2 3">
    <name type="scientific">Marmota monax</name>
    <name type="common">Woodchuck</name>
    <dbReference type="NCBI Taxonomy" id="9995"/>
    <lineage>
        <taxon>Eukaryota</taxon>
        <taxon>Metazoa</taxon>
        <taxon>Chordata</taxon>
        <taxon>Craniata</taxon>
        <taxon>Vertebrata</taxon>
        <taxon>Euteleostomi</taxon>
        <taxon>Mammalia</taxon>
        <taxon>Eutheria</taxon>
        <taxon>Euarchontoglires</taxon>
        <taxon>Glires</taxon>
        <taxon>Rodentia</taxon>
        <taxon>Sciuromorpha</taxon>
        <taxon>Sciuridae</taxon>
        <taxon>Xerinae</taxon>
        <taxon>Marmotini</taxon>
        <taxon>Marmota</taxon>
    </lineage>
</organism>
<sequence length="313" mass="34146">MEDFAPASVTETLVTSRRLAFGSAGLCARRADARGAVGVWPGCARGPRRAPPPPESSHNAALASQFRYTVSPGAGGRPRRGRGSRAAAAVTRAPGRGGRPRAAPLARSARDPAKGRSRPAARLRPARPPARPLAQRHQPRERAGRRLGRLHAALFLAKPRPHARTPAARRRRRWGRLLLARSRTRHPRGWRPHSPSRPRRCAERARRGAGASRRCGTRAGGTPAGRRGDWHWAAAGLRAPPCPQRRRVPSRRPACGSGAVAKLSACVDPPRISAWCCAVPFLKTTSYWLWLRDSYVLSLCLLCVLEARHDLTL</sequence>
<evidence type="ECO:0000256" key="1">
    <source>
        <dbReference type="SAM" id="MobiDB-lite"/>
    </source>
</evidence>
<reference evidence="2" key="1">
    <citation type="submission" date="2019-04" db="EMBL/GenBank/DDBJ databases">
        <authorList>
            <person name="Alioto T."/>
            <person name="Alioto T."/>
        </authorList>
    </citation>
    <scope>NUCLEOTIDE SEQUENCE [LARGE SCALE GENOMIC DNA]</scope>
</reference>
<feature type="compositionally biased region" description="Basic residues" evidence="1">
    <location>
        <begin position="185"/>
        <end position="199"/>
    </location>
</feature>
<dbReference type="AlphaFoldDB" id="A0A5E4BEM6"/>
<dbReference type="Proteomes" id="UP000335636">
    <property type="component" value="Unassembled WGS sequence"/>
</dbReference>